<keyword evidence="9" id="KW-0460">Magnesium</keyword>
<comment type="caution">
    <text evidence="15">The sequence shown here is derived from an EMBL/GenBank/DDBJ whole genome shotgun (WGS) entry which is preliminary data.</text>
</comment>
<proteinExistence type="inferred from homology"/>
<dbReference type="PROSITE" id="PS00124">
    <property type="entry name" value="FBPASE"/>
    <property type="match status" value="1"/>
</dbReference>
<evidence type="ECO:0000256" key="4">
    <source>
        <dbReference type="ARBA" id="ARBA00010941"/>
    </source>
</evidence>
<comment type="similarity">
    <text evidence="4 12">Belongs to the FBPase class 1 family.</text>
</comment>
<sequence>MDGSSNINCYLPTGTIFAISKKVDNDEPSLADVLRSGRHLVAAGYAMYSAATFLVLTTGDGVNGFTLDPGIGEFILTHPHMRIPSNSTLYSVNEGYYYKFSKGIQEFIKSRKQSKTTYSLRYVGAMVADITRLLIDGGVFLYPATKSHKNGKLRLLYECNPVSFIVEQAGGIASSGRESILDIEPTSIHQRTPIILGSKDDVLEVIEFIKKYD</sequence>
<dbReference type="PANTHER" id="PTHR11556">
    <property type="entry name" value="FRUCTOSE-1,6-BISPHOSPHATASE-RELATED"/>
    <property type="match status" value="1"/>
</dbReference>
<comment type="catalytic activity">
    <reaction evidence="1">
        <text>beta-D-fructose 1,6-bisphosphate + H2O = beta-D-fructose 6-phosphate + phosphate</text>
        <dbReference type="Rhea" id="RHEA:11064"/>
        <dbReference type="ChEBI" id="CHEBI:15377"/>
        <dbReference type="ChEBI" id="CHEBI:32966"/>
        <dbReference type="ChEBI" id="CHEBI:43474"/>
        <dbReference type="ChEBI" id="CHEBI:57634"/>
        <dbReference type="EC" id="3.1.3.11"/>
    </reaction>
</comment>
<evidence type="ECO:0000256" key="2">
    <source>
        <dbReference type="ARBA" id="ARBA00001946"/>
    </source>
</evidence>
<evidence type="ECO:0000256" key="5">
    <source>
        <dbReference type="ARBA" id="ARBA00011881"/>
    </source>
</evidence>
<keyword evidence="10 12" id="KW-0119">Carbohydrate metabolism</keyword>
<dbReference type="InterPro" id="IPR033391">
    <property type="entry name" value="FBPase_N"/>
</dbReference>
<feature type="domain" description="Fructose-1-6-bisphosphatase class I N-terminal" evidence="13">
    <location>
        <begin position="1"/>
        <end position="79"/>
    </location>
</feature>
<evidence type="ECO:0000256" key="12">
    <source>
        <dbReference type="RuleBase" id="RU000508"/>
    </source>
</evidence>
<feature type="domain" description="Fructose-1-6-bisphosphatase class 1 C-terminal" evidence="14">
    <location>
        <begin position="83"/>
        <end position="209"/>
    </location>
</feature>
<dbReference type="AlphaFoldDB" id="A0ABD6EDM4"/>
<dbReference type="Gene3D" id="3.30.540.10">
    <property type="entry name" value="Fructose-1,6-Bisphosphatase, subunit A, domain 1"/>
    <property type="match status" value="1"/>
</dbReference>
<dbReference type="GO" id="GO:0042132">
    <property type="term" value="F:fructose 1,6-bisphosphate 1-phosphatase activity"/>
    <property type="evidence" value="ECO:0007669"/>
    <property type="project" value="UniProtKB-EC"/>
</dbReference>
<dbReference type="InterPro" id="IPR020548">
    <property type="entry name" value="Fructose_bisphosphatase_AS"/>
</dbReference>
<keyword evidence="16" id="KW-1185">Reference proteome</keyword>
<dbReference type="FunFam" id="3.40.190.80:FF:000001">
    <property type="entry name" value="Fructose-1,6-bisphosphatase class 1"/>
    <property type="match status" value="1"/>
</dbReference>
<organism evidence="15 16">
    <name type="scientific">Gnathostoma spinigerum</name>
    <dbReference type="NCBI Taxonomy" id="75299"/>
    <lineage>
        <taxon>Eukaryota</taxon>
        <taxon>Metazoa</taxon>
        <taxon>Ecdysozoa</taxon>
        <taxon>Nematoda</taxon>
        <taxon>Chromadorea</taxon>
        <taxon>Rhabditida</taxon>
        <taxon>Spirurina</taxon>
        <taxon>Gnathostomatomorpha</taxon>
        <taxon>Gnathostomatoidea</taxon>
        <taxon>Gnathostomatidae</taxon>
        <taxon>Gnathostoma</taxon>
    </lineage>
</organism>
<dbReference type="InterPro" id="IPR044015">
    <property type="entry name" value="FBPase_C_dom"/>
</dbReference>
<dbReference type="Proteomes" id="UP001608902">
    <property type="component" value="Unassembled WGS sequence"/>
</dbReference>
<dbReference type="Pfam" id="PF00316">
    <property type="entry name" value="FBPase"/>
    <property type="match status" value="1"/>
</dbReference>
<comment type="pathway">
    <text evidence="3">Carbohydrate biosynthesis; gluconeogenesis.</text>
</comment>
<dbReference type="EC" id="3.1.3.11" evidence="6"/>
<evidence type="ECO:0000256" key="3">
    <source>
        <dbReference type="ARBA" id="ARBA00004742"/>
    </source>
</evidence>
<evidence type="ECO:0000256" key="6">
    <source>
        <dbReference type="ARBA" id="ARBA00013093"/>
    </source>
</evidence>
<dbReference type="PRINTS" id="PR00115">
    <property type="entry name" value="F16BPHPHTASE"/>
</dbReference>
<evidence type="ECO:0000259" key="13">
    <source>
        <dbReference type="Pfam" id="PF00316"/>
    </source>
</evidence>
<dbReference type="InterPro" id="IPR000146">
    <property type="entry name" value="FBPase_class-1"/>
</dbReference>
<dbReference type="PIRSF" id="PIRSF000904">
    <property type="entry name" value="FBPtase_SBPase"/>
    <property type="match status" value="1"/>
</dbReference>
<dbReference type="InterPro" id="IPR028343">
    <property type="entry name" value="FBPtase"/>
</dbReference>
<comment type="subunit">
    <text evidence="5">Homotetramer.</text>
</comment>
<dbReference type="EMBL" id="JBGFUD010002569">
    <property type="protein sequence ID" value="MFH4977740.1"/>
    <property type="molecule type" value="Genomic_DNA"/>
</dbReference>
<evidence type="ECO:0000313" key="16">
    <source>
        <dbReference type="Proteomes" id="UP001608902"/>
    </source>
</evidence>
<evidence type="ECO:0000256" key="1">
    <source>
        <dbReference type="ARBA" id="ARBA00001273"/>
    </source>
</evidence>
<evidence type="ECO:0000256" key="7">
    <source>
        <dbReference type="ARBA" id="ARBA00022723"/>
    </source>
</evidence>
<dbReference type="GO" id="GO:0046872">
    <property type="term" value="F:metal ion binding"/>
    <property type="evidence" value="ECO:0007669"/>
    <property type="project" value="UniProtKB-KW"/>
</dbReference>
<dbReference type="PIRSF" id="PIRSF500210">
    <property type="entry name" value="FBPtase"/>
    <property type="match status" value="1"/>
</dbReference>
<evidence type="ECO:0000256" key="11">
    <source>
        <dbReference type="ARBA" id="ARBA00032973"/>
    </source>
</evidence>
<keyword evidence="7" id="KW-0479">Metal-binding</keyword>
<dbReference type="Pfam" id="PF18913">
    <property type="entry name" value="FBPase_C"/>
    <property type="match status" value="1"/>
</dbReference>
<gene>
    <name evidence="15" type="ORF">AB6A40_004449</name>
</gene>
<accession>A0ABD6EDM4</accession>
<comment type="cofactor">
    <cofactor evidence="2">
        <name>Mg(2+)</name>
        <dbReference type="ChEBI" id="CHEBI:18420"/>
    </cofactor>
</comment>
<reference evidence="15 16" key="1">
    <citation type="submission" date="2024-08" db="EMBL/GenBank/DDBJ databases">
        <title>Gnathostoma spinigerum genome.</title>
        <authorList>
            <person name="Gonzalez-Bertolin B."/>
            <person name="Monzon S."/>
            <person name="Zaballos A."/>
            <person name="Jimenez P."/>
            <person name="Dekumyoy P."/>
            <person name="Varona S."/>
            <person name="Cuesta I."/>
            <person name="Sumanam S."/>
            <person name="Adisakwattana P."/>
            <person name="Gasser R.B."/>
            <person name="Hernandez-Gonzalez A."/>
            <person name="Young N.D."/>
            <person name="Perteguer M.J."/>
        </authorList>
    </citation>
    <scope>NUCLEOTIDE SEQUENCE [LARGE SCALE GENOMIC DNA]</scope>
    <source>
        <strain evidence="15">AL3</strain>
        <tissue evidence="15">Liver</tissue>
    </source>
</reference>
<evidence type="ECO:0000259" key="14">
    <source>
        <dbReference type="Pfam" id="PF18913"/>
    </source>
</evidence>
<keyword evidence="8 12" id="KW-0378">Hydrolase</keyword>
<evidence type="ECO:0000256" key="10">
    <source>
        <dbReference type="ARBA" id="ARBA00023277"/>
    </source>
</evidence>
<name>A0ABD6EDM4_9BILA</name>
<protein>
    <recommendedName>
        <fullName evidence="6">fructose-bisphosphatase</fullName>
        <ecNumber evidence="6">3.1.3.11</ecNumber>
    </recommendedName>
    <alternativeName>
        <fullName evidence="11">D-fructose-1,6-bisphosphate 1-phosphohydrolase</fullName>
    </alternativeName>
</protein>
<evidence type="ECO:0000256" key="9">
    <source>
        <dbReference type="ARBA" id="ARBA00022842"/>
    </source>
</evidence>
<dbReference type="Gene3D" id="3.40.190.80">
    <property type="match status" value="1"/>
</dbReference>
<dbReference type="SUPFAM" id="SSF56655">
    <property type="entry name" value="Carbohydrate phosphatase"/>
    <property type="match status" value="1"/>
</dbReference>
<evidence type="ECO:0000313" key="15">
    <source>
        <dbReference type="EMBL" id="MFH4977740.1"/>
    </source>
</evidence>
<dbReference type="CDD" id="cd00354">
    <property type="entry name" value="FBPase"/>
    <property type="match status" value="1"/>
</dbReference>
<evidence type="ECO:0000256" key="8">
    <source>
        <dbReference type="ARBA" id="ARBA00022801"/>
    </source>
</evidence>
<dbReference type="PANTHER" id="PTHR11556:SF1">
    <property type="entry name" value="FRUCTOSE-BISPHOSPHATASE"/>
    <property type="match status" value="1"/>
</dbReference>